<feature type="transmembrane region" description="Helical" evidence="6">
    <location>
        <begin position="143"/>
        <end position="162"/>
    </location>
</feature>
<gene>
    <name evidence="8" type="ORF">C5O18_08895</name>
</gene>
<evidence type="ECO:0000256" key="5">
    <source>
        <dbReference type="ARBA" id="ARBA00023136"/>
    </source>
</evidence>
<accession>A0A2P6AQS7</accession>
<evidence type="ECO:0000259" key="7">
    <source>
        <dbReference type="Pfam" id="PF00892"/>
    </source>
</evidence>
<evidence type="ECO:0000256" key="2">
    <source>
        <dbReference type="ARBA" id="ARBA00007362"/>
    </source>
</evidence>
<feature type="domain" description="EamA" evidence="7">
    <location>
        <begin position="25"/>
        <end position="159"/>
    </location>
</feature>
<dbReference type="InterPro" id="IPR050638">
    <property type="entry name" value="AA-Vitamin_Transporters"/>
</dbReference>
<dbReference type="SUPFAM" id="SSF103481">
    <property type="entry name" value="Multidrug resistance efflux transporter EmrE"/>
    <property type="match status" value="1"/>
</dbReference>
<keyword evidence="9" id="KW-1185">Reference proteome</keyword>
<name>A0A2P6AQS7_9GAMM</name>
<evidence type="ECO:0000256" key="4">
    <source>
        <dbReference type="ARBA" id="ARBA00022989"/>
    </source>
</evidence>
<dbReference type="AlphaFoldDB" id="A0A2P6AQS7"/>
<sequence length="166" mass="17583">LSTLGVIAIVCEGRPERLLSLHVGRGDLLVLCGVIAWAVYTSLLRLRPACHPLSFLAVTFAIAALVMLPLAATEWQAIRTIAWRPEIFAAFAYVAVLPSVVAYGLYNSAVTRIGAAGAGQAITLMPLFGALLAAGLLDESLHGYHLTGMVLILAGIILTACYRSPR</sequence>
<evidence type="ECO:0000256" key="1">
    <source>
        <dbReference type="ARBA" id="ARBA00004141"/>
    </source>
</evidence>
<feature type="transmembrane region" description="Helical" evidence="6">
    <location>
        <begin position="113"/>
        <end position="137"/>
    </location>
</feature>
<dbReference type="Proteomes" id="UP000243900">
    <property type="component" value="Unassembled WGS sequence"/>
</dbReference>
<comment type="subcellular location">
    <subcellularLocation>
        <location evidence="1">Membrane</location>
        <topology evidence="1">Multi-pass membrane protein</topology>
    </subcellularLocation>
</comment>
<feature type="non-terminal residue" evidence="8">
    <location>
        <position position="1"/>
    </location>
</feature>
<dbReference type="OrthoDB" id="4167046at2"/>
<dbReference type="GO" id="GO:0016020">
    <property type="term" value="C:membrane"/>
    <property type="evidence" value="ECO:0007669"/>
    <property type="project" value="UniProtKB-SubCell"/>
</dbReference>
<dbReference type="PANTHER" id="PTHR32322:SF2">
    <property type="entry name" value="EAMA DOMAIN-CONTAINING PROTEIN"/>
    <property type="match status" value="1"/>
</dbReference>
<protein>
    <submittedName>
        <fullName evidence="8">Permease</fullName>
    </submittedName>
</protein>
<keyword evidence="4 6" id="KW-1133">Transmembrane helix</keyword>
<feature type="transmembrane region" description="Helical" evidence="6">
    <location>
        <begin position="87"/>
        <end position="106"/>
    </location>
</feature>
<feature type="transmembrane region" description="Helical" evidence="6">
    <location>
        <begin position="53"/>
        <end position="72"/>
    </location>
</feature>
<dbReference type="Pfam" id="PF00892">
    <property type="entry name" value="EamA"/>
    <property type="match status" value="1"/>
</dbReference>
<dbReference type="PANTHER" id="PTHR32322">
    <property type="entry name" value="INNER MEMBRANE TRANSPORTER"/>
    <property type="match status" value="1"/>
</dbReference>
<dbReference type="InterPro" id="IPR000620">
    <property type="entry name" value="EamA_dom"/>
</dbReference>
<reference evidence="9" key="1">
    <citation type="submission" date="2018-02" db="EMBL/GenBank/DDBJ databases">
        <title>Genome sequencing of Solimonas sp. HR-BB.</title>
        <authorList>
            <person name="Lee Y."/>
            <person name="Jeon C.O."/>
        </authorList>
    </citation>
    <scope>NUCLEOTIDE SEQUENCE [LARGE SCALE GENOMIC DNA]</scope>
    <source>
        <strain evidence="9">HR-E</strain>
    </source>
</reference>
<comment type="similarity">
    <text evidence="2">Belongs to the EamA transporter family.</text>
</comment>
<dbReference type="RefSeq" id="WP_146089316.1">
    <property type="nucleotide sequence ID" value="NZ_PTQZ01000266.1"/>
</dbReference>
<feature type="transmembrane region" description="Helical" evidence="6">
    <location>
        <begin position="28"/>
        <end position="46"/>
    </location>
</feature>
<evidence type="ECO:0000313" key="9">
    <source>
        <dbReference type="Proteomes" id="UP000243900"/>
    </source>
</evidence>
<evidence type="ECO:0000256" key="3">
    <source>
        <dbReference type="ARBA" id="ARBA00022692"/>
    </source>
</evidence>
<evidence type="ECO:0000256" key="6">
    <source>
        <dbReference type="SAM" id="Phobius"/>
    </source>
</evidence>
<keyword evidence="3 6" id="KW-0812">Transmembrane</keyword>
<keyword evidence="5 6" id="KW-0472">Membrane</keyword>
<dbReference type="InterPro" id="IPR037185">
    <property type="entry name" value="EmrE-like"/>
</dbReference>
<comment type="caution">
    <text evidence="8">The sequence shown here is derived from an EMBL/GenBank/DDBJ whole genome shotgun (WGS) entry which is preliminary data.</text>
</comment>
<dbReference type="EMBL" id="PTQZ01000266">
    <property type="protein sequence ID" value="PQA32346.1"/>
    <property type="molecule type" value="Genomic_DNA"/>
</dbReference>
<evidence type="ECO:0000313" key="8">
    <source>
        <dbReference type="EMBL" id="PQA32346.1"/>
    </source>
</evidence>
<proteinExistence type="inferred from homology"/>
<organism evidence="8 9">
    <name type="scientific">Amnimonas aquatica</name>
    <dbReference type="NCBI Taxonomy" id="2094561"/>
    <lineage>
        <taxon>Bacteria</taxon>
        <taxon>Pseudomonadati</taxon>
        <taxon>Pseudomonadota</taxon>
        <taxon>Gammaproteobacteria</taxon>
        <taxon>Moraxellales</taxon>
        <taxon>Moraxellaceae</taxon>
        <taxon>Amnimonas</taxon>
    </lineage>
</organism>